<evidence type="ECO:0000256" key="1">
    <source>
        <dbReference type="SAM" id="MobiDB-lite"/>
    </source>
</evidence>
<sequence>MLDVGSRACAERPRPDGAARGRAEFLSNPDGSSEAERPPGQRPVHLRRAAGRRGSSGGAQLPCRGSAGVLRLRDPPAEHAGAECPSGTALNWEPCAADPGARGRARQGYTSSLENGSSPRTSGGQVLSVLEAEPGNAVDVFLYAPAPNAAGVARVAPLFGSQSAVRAARFDDEGHVLEALARIGKALGGHWGATAG</sequence>
<protein>
    <submittedName>
        <fullName evidence="2">Uncharacterized protein</fullName>
    </submittedName>
</protein>
<feature type="region of interest" description="Disordered" evidence="1">
    <location>
        <begin position="1"/>
        <end position="124"/>
    </location>
</feature>
<comment type="caution">
    <text evidence="2">The sequence shown here is derived from an EMBL/GenBank/DDBJ whole genome shotgun (WGS) entry which is preliminary data.</text>
</comment>
<keyword evidence="3" id="KW-1185">Reference proteome</keyword>
<name>A0ABN9UD23_9DINO</name>
<proteinExistence type="predicted"/>
<dbReference type="EMBL" id="CAUYUJ010015582">
    <property type="protein sequence ID" value="CAK0855870.1"/>
    <property type="molecule type" value="Genomic_DNA"/>
</dbReference>
<reference evidence="2" key="1">
    <citation type="submission" date="2023-10" db="EMBL/GenBank/DDBJ databases">
        <authorList>
            <person name="Chen Y."/>
            <person name="Shah S."/>
            <person name="Dougan E. K."/>
            <person name="Thang M."/>
            <person name="Chan C."/>
        </authorList>
    </citation>
    <scope>NUCLEOTIDE SEQUENCE [LARGE SCALE GENOMIC DNA]</scope>
</reference>
<gene>
    <name evidence="2" type="ORF">PCOR1329_LOCUS46395</name>
</gene>
<feature type="compositionally biased region" description="Polar residues" evidence="1">
    <location>
        <begin position="108"/>
        <end position="124"/>
    </location>
</feature>
<accession>A0ABN9UD23</accession>
<dbReference type="Proteomes" id="UP001189429">
    <property type="component" value="Unassembled WGS sequence"/>
</dbReference>
<evidence type="ECO:0000313" key="2">
    <source>
        <dbReference type="EMBL" id="CAK0855870.1"/>
    </source>
</evidence>
<evidence type="ECO:0000313" key="3">
    <source>
        <dbReference type="Proteomes" id="UP001189429"/>
    </source>
</evidence>
<feature type="compositionally biased region" description="Basic and acidic residues" evidence="1">
    <location>
        <begin position="71"/>
        <end position="81"/>
    </location>
</feature>
<organism evidence="2 3">
    <name type="scientific">Prorocentrum cordatum</name>
    <dbReference type="NCBI Taxonomy" id="2364126"/>
    <lineage>
        <taxon>Eukaryota</taxon>
        <taxon>Sar</taxon>
        <taxon>Alveolata</taxon>
        <taxon>Dinophyceae</taxon>
        <taxon>Prorocentrales</taxon>
        <taxon>Prorocentraceae</taxon>
        <taxon>Prorocentrum</taxon>
    </lineage>
</organism>
<feature type="compositionally biased region" description="Basic and acidic residues" evidence="1">
    <location>
        <begin position="9"/>
        <end position="23"/>
    </location>
</feature>